<dbReference type="AlphaFoldDB" id="A0A7U3UMS3"/>
<reference evidence="8 9" key="4">
    <citation type="journal article" date="2020" name="Sci. Rep.">
        <title>beta-carboline chemical signals induce reveromycin production through a LuxR family regulator in Streptomyces sp. SN-593.</title>
        <authorList>
            <person name="Panthee S."/>
            <person name="Kito N."/>
            <person name="Hayashi T."/>
            <person name="Shimizu T."/>
            <person name="Ishikawa J."/>
            <person name="Hamamoto H."/>
            <person name="Osada H."/>
            <person name="Takahashi S."/>
        </authorList>
    </citation>
    <scope>NUCLEOTIDE SEQUENCE [LARGE SCALE GENOMIC DNA]</scope>
    <source>
        <strain evidence="8 9">SN-593</strain>
    </source>
</reference>
<dbReference type="PROSITE" id="PS00723">
    <property type="entry name" value="POLYPRENYL_SYNTHASE_1"/>
    <property type="match status" value="1"/>
</dbReference>
<keyword evidence="4" id="KW-0479">Metal-binding</keyword>
<dbReference type="Pfam" id="PF00348">
    <property type="entry name" value="polyprenyl_synt"/>
    <property type="match status" value="1"/>
</dbReference>
<dbReference type="SUPFAM" id="SSF48576">
    <property type="entry name" value="Terpenoid synthases"/>
    <property type="match status" value="1"/>
</dbReference>
<proteinExistence type="inferred from homology"/>
<dbReference type="GO" id="GO:0008299">
    <property type="term" value="P:isoprenoid biosynthetic process"/>
    <property type="evidence" value="ECO:0007669"/>
    <property type="project" value="InterPro"/>
</dbReference>
<organism evidence="8 9">
    <name type="scientific">Actinacidiphila reveromycinica</name>
    <dbReference type="NCBI Taxonomy" id="659352"/>
    <lineage>
        <taxon>Bacteria</taxon>
        <taxon>Bacillati</taxon>
        <taxon>Actinomycetota</taxon>
        <taxon>Actinomycetes</taxon>
        <taxon>Kitasatosporales</taxon>
        <taxon>Streptomycetaceae</taxon>
        <taxon>Actinacidiphila</taxon>
    </lineage>
</organism>
<reference evidence="8 9" key="1">
    <citation type="journal article" date="2010" name="J. Bacteriol.">
        <title>Biochemical characterization of a novel indole prenyltransferase from Streptomyces sp. SN-593.</title>
        <authorList>
            <person name="Takahashi S."/>
            <person name="Takagi H."/>
            <person name="Toyoda A."/>
            <person name="Uramoto M."/>
            <person name="Nogawa T."/>
            <person name="Ueki M."/>
            <person name="Sakaki Y."/>
            <person name="Osada H."/>
        </authorList>
    </citation>
    <scope>NUCLEOTIDE SEQUENCE [LARGE SCALE GENOMIC DNA]</scope>
    <source>
        <strain evidence="8 9">SN-593</strain>
    </source>
</reference>
<accession>A0A7U3UMS3</accession>
<reference evidence="8 9" key="2">
    <citation type="journal article" date="2011" name="J. Antibiot.">
        <title>Furaquinocins I and J: novel polyketide isoprenoid hybrid compounds from Streptomyces reveromyceticus SN-593.</title>
        <authorList>
            <person name="Panthee S."/>
            <person name="Takahashi S."/>
            <person name="Takagi H."/>
            <person name="Nogawa T."/>
            <person name="Oowada E."/>
            <person name="Uramoto M."/>
            <person name="Osada H."/>
        </authorList>
    </citation>
    <scope>NUCLEOTIDE SEQUENCE [LARGE SCALE GENOMIC DNA]</scope>
    <source>
        <strain evidence="8 9">SN-593</strain>
    </source>
</reference>
<dbReference type="Proteomes" id="UP000595703">
    <property type="component" value="Chromosome"/>
</dbReference>
<dbReference type="InterPro" id="IPR000092">
    <property type="entry name" value="Polyprenyl_synt"/>
</dbReference>
<dbReference type="SFLD" id="SFLDS00005">
    <property type="entry name" value="Isoprenoid_Synthase_Type_I"/>
    <property type="match status" value="1"/>
</dbReference>
<dbReference type="PANTHER" id="PTHR12001:SF85">
    <property type="entry name" value="SHORT CHAIN ISOPRENYL DIPHOSPHATE SYNTHASE"/>
    <property type="match status" value="1"/>
</dbReference>
<feature type="region of interest" description="Disordered" evidence="7">
    <location>
        <begin position="102"/>
        <end position="134"/>
    </location>
</feature>
<evidence type="ECO:0000256" key="7">
    <source>
        <dbReference type="SAM" id="MobiDB-lite"/>
    </source>
</evidence>
<evidence type="ECO:0000256" key="1">
    <source>
        <dbReference type="ARBA" id="ARBA00001946"/>
    </source>
</evidence>
<evidence type="ECO:0000256" key="6">
    <source>
        <dbReference type="RuleBase" id="RU004466"/>
    </source>
</evidence>
<keyword evidence="3 6" id="KW-0808">Transferase</keyword>
<feature type="compositionally biased region" description="Basic and acidic residues" evidence="7">
    <location>
        <begin position="107"/>
        <end position="124"/>
    </location>
</feature>
<evidence type="ECO:0000256" key="4">
    <source>
        <dbReference type="ARBA" id="ARBA00022723"/>
    </source>
</evidence>
<dbReference type="InterPro" id="IPR008949">
    <property type="entry name" value="Isoprenoid_synthase_dom_sf"/>
</dbReference>
<gene>
    <name evidence="8" type="ORF">RVR_291</name>
</gene>
<dbReference type="RefSeq" id="WP_237404497.1">
    <property type="nucleotide sequence ID" value="NZ_AP018365.1"/>
</dbReference>
<keyword evidence="9" id="KW-1185">Reference proteome</keyword>
<evidence type="ECO:0000313" key="8">
    <source>
        <dbReference type="EMBL" id="BBA95438.1"/>
    </source>
</evidence>
<evidence type="ECO:0000256" key="5">
    <source>
        <dbReference type="ARBA" id="ARBA00022842"/>
    </source>
</evidence>
<name>A0A7U3UMS3_9ACTN</name>
<sequence length="434" mass="44829">MSCSAWAAVPSSPCAPSVAVGAGPSPEDTPRTVSSVDGDPAAAVTEVLREVLEDRSDHARSLDPRFAEHVAGTLADFALSGASRRRAALVWWGWRACGGGAQTVDRGAARDTDRGAARDEERPPGRAPGAEDGPGHVLRVAAALELIQCCALIHDDLMDGSPRRRGGPAVHVRLAAGHEDTDRPAAGVPPAGAPAPFGWSAAVLVGDLALAWADDLLAETGLTGPTRAEVQALWREMRTEMVAGQYLDLAARPADAGSGDDALGTAVLKSGSYSVERPLSLGAALAAAPPDTRRTLRSVGRAAGLAFQLRDDQLGVFGDTAVTGKPSGDDIRQGKATHLVALALRRARRRGDRHALRVLGGALGNRELSPAGLDEVRAVLADTGACAAVEQRIADLVAACAVELRSARLDPAARDRLLDVLHAAAGGPVPRGPR</sequence>
<comment type="cofactor">
    <cofactor evidence="1">
        <name>Mg(2+)</name>
        <dbReference type="ChEBI" id="CHEBI:18420"/>
    </cofactor>
</comment>
<comment type="similarity">
    <text evidence="2 6">Belongs to the FPP/GGPP synthase family.</text>
</comment>
<dbReference type="Gene3D" id="1.10.600.10">
    <property type="entry name" value="Farnesyl Diphosphate Synthase"/>
    <property type="match status" value="1"/>
</dbReference>
<dbReference type="GO" id="GO:0046872">
    <property type="term" value="F:metal ion binding"/>
    <property type="evidence" value="ECO:0007669"/>
    <property type="project" value="UniProtKB-KW"/>
</dbReference>
<evidence type="ECO:0000256" key="2">
    <source>
        <dbReference type="ARBA" id="ARBA00006706"/>
    </source>
</evidence>
<keyword evidence="5" id="KW-0460">Magnesium</keyword>
<reference evidence="8 9" key="3">
    <citation type="journal article" date="2011" name="Nat. Chem. Biol.">
        <title>Reveromycin A biosynthesis uses RevG and RevJ for stereospecific spiroacetal formation.</title>
        <authorList>
            <person name="Takahashi S."/>
            <person name="Toyoda A."/>
            <person name="Sekiyama Y."/>
            <person name="Takagi H."/>
            <person name="Nogawa T."/>
            <person name="Uramoto M."/>
            <person name="Suzuki R."/>
            <person name="Koshino H."/>
            <person name="Kumano T."/>
            <person name="Panthee S."/>
            <person name="Dairi T."/>
            <person name="Ishikawa J."/>
            <person name="Ikeda H."/>
            <person name="Sakaki Y."/>
            <person name="Osada H."/>
        </authorList>
    </citation>
    <scope>NUCLEOTIDE SEQUENCE [LARGE SCALE GENOMIC DNA]</scope>
    <source>
        <strain evidence="8 9">SN-593</strain>
    </source>
</reference>
<evidence type="ECO:0000313" key="9">
    <source>
        <dbReference type="Proteomes" id="UP000595703"/>
    </source>
</evidence>
<dbReference type="InterPro" id="IPR033749">
    <property type="entry name" value="Polyprenyl_synt_CS"/>
</dbReference>
<dbReference type="GO" id="GO:0004659">
    <property type="term" value="F:prenyltransferase activity"/>
    <property type="evidence" value="ECO:0007669"/>
    <property type="project" value="InterPro"/>
</dbReference>
<feature type="region of interest" description="Disordered" evidence="7">
    <location>
        <begin position="9"/>
        <end position="39"/>
    </location>
</feature>
<dbReference type="PANTHER" id="PTHR12001">
    <property type="entry name" value="GERANYLGERANYL PYROPHOSPHATE SYNTHASE"/>
    <property type="match status" value="1"/>
</dbReference>
<protein>
    <submittedName>
        <fullName evidence="8">Putative geranylgeranyl pyrophosphate synthase</fullName>
    </submittedName>
</protein>
<evidence type="ECO:0000256" key="3">
    <source>
        <dbReference type="ARBA" id="ARBA00022679"/>
    </source>
</evidence>
<dbReference type="KEGG" id="arev:RVR_291"/>
<dbReference type="EMBL" id="AP018365">
    <property type="protein sequence ID" value="BBA95438.1"/>
    <property type="molecule type" value="Genomic_DNA"/>
</dbReference>